<evidence type="ECO:0000256" key="1">
    <source>
        <dbReference type="SAM" id="MobiDB-lite"/>
    </source>
</evidence>
<feature type="compositionally biased region" description="Polar residues" evidence="1">
    <location>
        <begin position="282"/>
        <end position="292"/>
    </location>
</feature>
<dbReference type="EMBL" id="CVQH01019113">
    <property type="protein sequence ID" value="CRK25635.1"/>
    <property type="molecule type" value="Genomic_DNA"/>
</dbReference>
<dbReference type="PANTHER" id="PTHR43662">
    <property type="match status" value="1"/>
</dbReference>
<dbReference type="Proteomes" id="UP000044602">
    <property type="component" value="Unassembled WGS sequence"/>
</dbReference>
<feature type="region of interest" description="Disordered" evidence="1">
    <location>
        <begin position="590"/>
        <end position="617"/>
    </location>
</feature>
<dbReference type="Pfam" id="PF09362">
    <property type="entry name" value="DUF1996"/>
    <property type="match status" value="1"/>
</dbReference>
<feature type="compositionally biased region" description="Basic residues" evidence="1">
    <location>
        <begin position="599"/>
        <end position="617"/>
    </location>
</feature>
<proteinExistence type="predicted"/>
<protein>
    <recommendedName>
        <fullName evidence="2">DUF1996 domain-containing protein</fullName>
    </recommendedName>
</protein>
<name>A0A0G4LVM4_VERLO</name>
<evidence type="ECO:0000313" key="4">
    <source>
        <dbReference type="Proteomes" id="UP000044602"/>
    </source>
</evidence>
<feature type="non-terminal residue" evidence="3">
    <location>
        <position position="1"/>
    </location>
</feature>
<sequence length="617" mass="66836">RHLFTPSSPSKLAEPAEHYLTFIPSNNIYQTSPFFVTRLLLQPSFTLSSSSQTSSLQKWPVFHSFEVLIRYQHSTAASSATTKTFTSNLCLSPGSSLRTTQPFTTMKYSAAALAAVVCTAAASHPGAFAVLRFNGKENLRGRIDPIVSPNALAQHVHGAVGGNNFAKDSTGESLAKSECTSAKALDDKSAYWFPWLYFHDEGKDTFEPVDIYYVNVYYFFEKTDDDIKAFPRGLQIVGGDASTRVAPLTNGKLNLDPSNGPIQAAMWTCPRAGDQESPPSWPANSDGSTAGQRNPVDHGTGTGFPDVNCDGRYSPLRADIHMPSCYNPEEGLTSYKTNMAYPTDVNGKKNCPEGWIHVPHMFYEIYWDTPKFADRWTGGQGSQPFVLSNGDVTGFSSHADFLAAWDEDVLQNVIDNCNAGHEGLHSCPGVQVNDNNGCMGVATVDEIVTGVLSVLPGDRPLEGWSYGTKNGDGTGYDAPKPDSGAKPTTAAATTAKTEPTTEAAATHLPYQHVPEAEVKEEAAPTPVFSSVPEAGAEKPVETPEPTPTPVLEAPVKDVKPVSSSSCSKTTKTVWETVTVVATATEVINYEPTPQPAHGQQKRRHVHNHVYRHRSLRH</sequence>
<reference evidence="3 4" key="1">
    <citation type="submission" date="2015-05" db="EMBL/GenBank/DDBJ databases">
        <authorList>
            <person name="Wang D.B."/>
            <person name="Wang M."/>
        </authorList>
    </citation>
    <scope>NUCLEOTIDE SEQUENCE [LARGE SCALE GENOMIC DNA]</scope>
    <source>
        <strain evidence="3">VL1</strain>
    </source>
</reference>
<dbReference type="STRING" id="100787.A0A0G4LVM4"/>
<feature type="compositionally biased region" description="Low complexity" evidence="1">
    <location>
        <begin position="485"/>
        <end position="502"/>
    </location>
</feature>
<dbReference type="PANTHER" id="PTHR43662:SF11">
    <property type="entry name" value="WSC DOMAIN-CONTAINING PROTEIN"/>
    <property type="match status" value="1"/>
</dbReference>
<evidence type="ECO:0000259" key="2">
    <source>
        <dbReference type="Pfam" id="PF09362"/>
    </source>
</evidence>
<dbReference type="InterPro" id="IPR018535">
    <property type="entry name" value="DUF1996"/>
</dbReference>
<gene>
    <name evidence="3" type="ORF">BN1708_014261</name>
</gene>
<dbReference type="AlphaFoldDB" id="A0A0G4LVM4"/>
<feature type="region of interest" description="Disordered" evidence="1">
    <location>
        <begin position="518"/>
        <end position="552"/>
    </location>
</feature>
<organism evidence="3 4">
    <name type="scientific">Verticillium longisporum</name>
    <name type="common">Verticillium dahliae var. longisporum</name>
    <dbReference type="NCBI Taxonomy" id="100787"/>
    <lineage>
        <taxon>Eukaryota</taxon>
        <taxon>Fungi</taxon>
        <taxon>Dikarya</taxon>
        <taxon>Ascomycota</taxon>
        <taxon>Pezizomycotina</taxon>
        <taxon>Sordariomycetes</taxon>
        <taxon>Hypocreomycetidae</taxon>
        <taxon>Glomerellales</taxon>
        <taxon>Plectosphaerellaceae</taxon>
        <taxon>Verticillium</taxon>
    </lineage>
</organism>
<feature type="region of interest" description="Disordered" evidence="1">
    <location>
        <begin position="459"/>
        <end position="502"/>
    </location>
</feature>
<keyword evidence="4" id="KW-1185">Reference proteome</keyword>
<feature type="region of interest" description="Disordered" evidence="1">
    <location>
        <begin position="270"/>
        <end position="304"/>
    </location>
</feature>
<feature type="domain" description="DUF1996" evidence="2">
    <location>
        <begin position="144"/>
        <end position="405"/>
    </location>
</feature>
<accession>A0A0G4LVM4</accession>
<evidence type="ECO:0000313" key="3">
    <source>
        <dbReference type="EMBL" id="CRK25635.1"/>
    </source>
</evidence>